<gene>
    <name evidence="1" type="ORF">CCACVL1_04325</name>
</gene>
<evidence type="ECO:0000313" key="1">
    <source>
        <dbReference type="EMBL" id="OMO98140.1"/>
    </source>
</evidence>
<organism evidence="1 2">
    <name type="scientific">Corchorus capsularis</name>
    <name type="common">Jute</name>
    <dbReference type="NCBI Taxonomy" id="210143"/>
    <lineage>
        <taxon>Eukaryota</taxon>
        <taxon>Viridiplantae</taxon>
        <taxon>Streptophyta</taxon>
        <taxon>Embryophyta</taxon>
        <taxon>Tracheophyta</taxon>
        <taxon>Spermatophyta</taxon>
        <taxon>Magnoliopsida</taxon>
        <taxon>eudicotyledons</taxon>
        <taxon>Gunneridae</taxon>
        <taxon>Pentapetalae</taxon>
        <taxon>rosids</taxon>
        <taxon>malvids</taxon>
        <taxon>Malvales</taxon>
        <taxon>Malvaceae</taxon>
        <taxon>Grewioideae</taxon>
        <taxon>Apeibeae</taxon>
        <taxon>Corchorus</taxon>
    </lineage>
</organism>
<dbReference type="AlphaFoldDB" id="A0A1R3JTN1"/>
<evidence type="ECO:0000313" key="2">
    <source>
        <dbReference type="Proteomes" id="UP000188268"/>
    </source>
</evidence>
<name>A0A1R3JTN1_COCAP</name>
<keyword evidence="2" id="KW-1185">Reference proteome</keyword>
<comment type="caution">
    <text evidence="1">The sequence shown here is derived from an EMBL/GenBank/DDBJ whole genome shotgun (WGS) entry which is preliminary data.</text>
</comment>
<accession>A0A1R3JTN1</accession>
<reference evidence="1 2" key="1">
    <citation type="submission" date="2013-09" db="EMBL/GenBank/DDBJ databases">
        <title>Corchorus capsularis genome sequencing.</title>
        <authorList>
            <person name="Alam M."/>
            <person name="Haque M.S."/>
            <person name="Islam M.S."/>
            <person name="Emdad E.M."/>
            <person name="Islam M.M."/>
            <person name="Ahmed B."/>
            <person name="Halim A."/>
            <person name="Hossen Q.M.M."/>
            <person name="Hossain M.Z."/>
            <person name="Ahmed R."/>
            <person name="Khan M.M."/>
            <person name="Islam R."/>
            <person name="Rashid M.M."/>
            <person name="Khan S.A."/>
            <person name="Rahman M.S."/>
            <person name="Alam M."/>
        </authorList>
    </citation>
    <scope>NUCLEOTIDE SEQUENCE [LARGE SCALE GENOMIC DNA]</scope>
    <source>
        <strain evidence="2">cv. CVL-1</strain>
        <tissue evidence="1">Whole seedling</tissue>
    </source>
</reference>
<proteinExistence type="predicted"/>
<protein>
    <submittedName>
        <fullName evidence="1">Immunoglobulin superfamily DCC subclass member 4-like protein</fullName>
    </submittedName>
</protein>
<dbReference type="Gramene" id="OMO98140">
    <property type="protein sequence ID" value="OMO98140"/>
    <property type="gene ID" value="CCACVL1_04325"/>
</dbReference>
<sequence length="74" mass="8276">MAAIQDSADTDKISVLNSIYDKLNLLVELRLGLELSYWLVQQVVFSIGSDMEATLKERQGRMADSGQEKEDCPV</sequence>
<dbReference type="EMBL" id="AWWV01007139">
    <property type="protein sequence ID" value="OMO98140.1"/>
    <property type="molecule type" value="Genomic_DNA"/>
</dbReference>
<dbReference type="Proteomes" id="UP000188268">
    <property type="component" value="Unassembled WGS sequence"/>
</dbReference>